<proteinExistence type="predicted"/>
<dbReference type="GO" id="GO:0022857">
    <property type="term" value="F:transmembrane transporter activity"/>
    <property type="evidence" value="ECO:0007669"/>
    <property type="project" value="InterPro"/>
</dbReference>
<dbReference type="GO" id="GO:0016020">
    <property type="term" value="C:membrane"/>
    <property type="evidence" value="ECO:0007669"/>
    <property type="project" value="UniProtKB-SubCell"/>
</dbReference>
<feature type="transmembrane region" description="Helical" evidence="5">
    <location>
        <begin position="711"/>
        <end position="733"/>
    </location>
</feature>
<organism evidence="6 7">
    <name type="scientific">Aphis craccivora</name>
    <name type="common">Cowpea aphid</name>
    <dbReference type="NCBI Taxonomy" id="307492"/>
    <lineage>
        <taxon>Eukaryota</taxon>
        <taxon>Metazoa</taxon>
        <taxon>Ecdysozoa</taxon>
        <taxon>Arthropoda</taxon>
        <taxon>Hexapoda</taxon>
        <taxon>Insecta</taxon>
        <taxon>Pterygota</taxon>
        <taxon>Neoptera</taxon>
        <taxon>Paraneoptera</taxon>
        <taxon>Hemiptera</taxon>
        <taxon>Sternorrhyncha</taxon>
        <taxon>Aphidomorpha</taxon>
        <taxon>Aphidoidea</taxon>
        <taxon>Aphididae</taxon>
        <taxon>Aphidini</taxon>
        <taxon>Aphis</taxon>
        <taxon>Aphis</taxon>
    </lineage>
</organism>
<feature type="transmembrane region" description="Helical" evidence="5">
    <location>
        <begin position="678"/>
        <end position="699"/>
    </location>
</feature>
<gene>
    <name evidence="6" type="ORF">FWK35_00021085</name>
</gene>
<evidence type="ECO:0000256" key="2">
    <source>
        <dbReference type="ARBA" id="ARBA00022692"/>
    </source>
</evidence>
<dbReference type="PANTHER" id="PTHR23507:SF1">
    <property type="entry name" value="FI18259P1-RELATED"/>
    <property type="match status" value="1"/>
</dbReference>
<feature type="transmembrane region" description="Helical" evidence="5">
    <location>
        <begin position="36"/>
        <end position="55"/>
    </location>
</feature>
<evidence type="ECO:0000256" key="4">
    <source>
        <dbReference type="ARBA" id="ARBA00023136"/>
    </source>
</evidence>
<evidence type="ECO:0000256" key="3">
    <source>
        <dbReference type="ARBA" id="ARBA00022989"/>
    </source>
</evidence>
<dbReference type="OrthoDB" id="3026777at2759"/>
<dbReference type="InterPro" id="IPR011701">
    <property type="entry name" value="MFS"/>
</dbReference>
<feature type="non-terminal residue" evidence="6">
    <location>
        <position position="1"/>
    </location>
</feature>
<keyword evidence="2 5" id="KW-0812">Transmembrane</keyword>
<feature type="transmembrane region" description="Helical" evidence="5">
    <location>
        <begin position="623"/>
        <end position="646"/>
    </location>
</feature>
<protein>
    <submittedName>
        <fullName evidence="6">Solute carrier family 46 member 3</fullName>
    </submittedName>
</protein>
<dbReference type="Pfam" id="PF07690">
    <property type="entry name" value="MFS_1"/>
    <property type="match status" value="2"/>
</dbReference>
<keyword evidence="3 5" id="KW-1133">Transmembrane helix</keyword>
<evidence type="ECO:0000256" key="1">
    <source>
        <dbReference type="ARBA" id="ARBA00004141"/>
    </source>
</evidence>
<evidence type="ECO:0000313" key="7">
    <source>
        <dbReference type="Proteomes" id="UP000478052"/>
    </source>
</evidence>
<feature type="transmembrane region" description="Helical" evidence="5">
    <location>
        <begin position="430"/>
        <end position="451"/>
    </location>
</feature>
<feature type="transmembrane region" description="Helical" evidence="5">
    <location>
        <begin position="268"/>
        <end position="286"/>
    </location>
</feature>
<feature type="transmembrane region" description="Helical" evidence="5">
    <location>
        <begin position="230"/>
        <end position="248"/>
    </location>
</feature>
<dbReference type="SUPFAM" id="SSF103473">
    <property type="entry name" value="MFS general substrate transporter"/>
    <property type="match status" value="2"/>
</dbReference>
<name>A0A6G0YE11_APHCR</name>
<feature type="transmembrane region" description="Helical" evidence="5">
    <location>
        <begin position="144"/>
        <end position="163"/>
    </location>
</feature>
<feature type="transmembrane region" description="Helical" evidence="5">
    <location>
        <begin position="745"/>
        <end position="764"/>
    </location>
</feature>
<sequence>LKNRTLRVGLMNLFFGVAWPVGAALSGILYQKLGFFGVYYISTALYIIAFTYGFVNIKENSGPLPLKESAQTPKSCMYLVIDFFNLKHIKEAFYTTFKRGPGRRWTKIVMLMFTIVVIQGPSHGESGITYFYTRVRFNWNELDYSLFSTFLFMTNIVGVGFSIGVLSHLLKLDDALIGVISCVSKVLAGLAFAFAPSELFFYIGALVDIMSGTSYIVMRSILSKVVPHAELGQVSAIIAVIETIVPVIYKPLYSAIYRATLNTFPGTFYVIGSIMLTPAIFIYWWMYHTGEQATPFDGMSNVPLDHDDDTSKVTFDRDDMSKVTLDRDDISKVTLDRDTPPGKNVDTTVWTRTKRVLSGIHVEPLVCCYIVSRTLLLLATQNLSLQKACSVNLRLDDGTCAALLVKSKTNISSPLNRDEVATQRLVADMLLWQLIVQSAVPCALAVFVGSWSDRLRKRVPCMLVPLASEMVRVVGLLACVYWFRELPMEVVGLVEAVPTSLVGGRMVMFNALFSYVGDVTGEKMKTLRIGIVNLLSTVGMAIGTALSGITFQKLGFYGVYGTSLSLYIIGLLYGLIFIKEVSPPNELDNKTQAQNKGLFNGDLSVSYLNTRARFNWNEVDFSVFSTFSMVTSVAGTAICIGLLSHVLKIDDSLIGVMACAGKIVAGICYALATEEWVYYLGPLVDIMGGTIFITARSIMAKIVKPDELGQVTAIYGIVESLVPIVFGPLYTVIYKNTVDTLPGAYSLVGSTLAIPATIIYLWMYKESTLSKKNYNKSEKVENDKL</sequence>
<feature type="transmembrane region" description="Helical" evidence="5">
    <location>
        <begin position="653"/>
        <end position="672"/>
    </location>
</feature>
<feature type="transmembrane region" description="Helical" evidence="5">
    <location>
        <begin position="12"/>
        <end position="30"/>
    </location>
</feature>
<keyword evidence="7" id="KW-1185">Reference proteome</keyword>
<dbReference type="InterPro" id="IPR036259">
    <property type="entry name" value="MFS_trans_sf"/>
</dbReference>
<feature type="transmembrane region" description="Helical" evidence="5">
    <location>
        <begin position="527"/>
        <end position="549"/>
    </location>
</feature>
<dbReference type="PANTHER" id="PTHR23507">
    <property type="entry name" value="ZGC:174356"/>
    <property type="match status" value="1"/>
</dbReference>
<feature type="transmembrane region" description="Helical" evidence="5">
    <location>
        <begin position="175"/>
        <end position="194"/>
    </location>
</feature>
<comment type="subcellular location">
    <subcellularLocation>
        <location evidence="1">Membrane</location>
        <topology evidence="1">Multi-pass membrane protein</topology>
    </subcellularLocation>
</comment>
<dbReference type="Proteomes" id="UP000478052">
    <property type="component" value="Unassembled WGS sequence"/>
</dbReference>
<feature type="transmembrane region" description="Helical" evidence="5">
    <location>
        <begin position="556"/>
        <end position="578"/>
    </location>
</feature>
<dbReference type="AlphaFoldDB" id="A0A6G0YE11"/>
<comment type="caution">
    <text evidence="6">The sequence shown here is derived from an EMBL/GenBank/DDBJ whole genome shotgun (WGS) entry which is preliminary data.</text>
</comment>
<keyword evidence="4 5" id="KW-0472">Membrane</keyword>
<evidence type="ECO:0000256" key="5">
    <source>
        <dbReference type="SAM" id="Phobius"/>
    </source>
</evidence>
<feature type="transmembrane region" description="Helical" evidence="5">
    <location>
        <begin position="200"/>
        <end position="218"/>
    </location>
</feature>
<dbReference type="Gene3D" id="1.20.1250.20">
    <property type="entry name" value="MFS general substrate transporter like domains"/>
    <property type="match status" value="2"/>
</dbReference>
<evidence type="ECO:0000313" key="6">
    <source>
        <dbReference type="EMBL" id="KAF0753892.1"/>
    </source>
</evidence>
<dbReference type="EMBL" id="VUJU01004586">
    <property type="protein sequence ID" value="KAF0753892.1"/>
    <property type="molecule type" value="Genomic_DNA"/>
</dbReference>
<accession>A0A6G0YE11</accession>
<reference evidence="6 7" key="1">
    <citation type="submission" date="2019-08" db="EMBL/GenBank/DDBJ databases">
        <title>Whole genome of Aphis craccivora.</title>
        <authorList>
            <person name="Voronova N.V."/>
            <person name="Shulinski R.S."/>
            <person name="Bandarenka Y.V."/>
            <person name="Zhorov D.G."/>
            <person name="Warner D."/>
        </authorList>
    </citation>
    <scope>NUCLEOTIDE SEQUENCE [LARGE SCALE GENOMIC DNA]</scope>
    <source>
        <strain evidence="6">180601</strain>
        <tissue evidence="6">Whole Body</tissue>
    </source>
</reference>